<evidence type="ECO:0000256" key="1">
    <source>
        <dbReference type="SAM" id="MobiDB-lite"/>
    </source>
</evidence>
<organism evidence="2 3">
    <name type="scientific">Candidatus Magasanikbacteria bacterium CG10_big_fil_rev_8_21_14_0_10_40_10</name>
    <dbReference type="NCBI Taxonomy" id="1974648"/>
    <lineage>
        <taxon>Bacteria</taxon>
        <taxon>Candidatus Magasanikiibacteriota</taxon>
    </lineage>
</organism>
<dbReference type="Proteomes" id="UP000231183">
    <property type="component" value="Unassembled WGS sequence"/>
</dbReference>
<feature type="region of interest" description="Disordered" evidence="1">
    <location>
        <begin position="86"/>
        <end position="108"/>
    </location>
</feature>
<dbReference type="EMBL" id="PFBX01000028">
    <property type="protein sequence ID" value="PIT87420.1"/>
    <property type="molecule type" value="Genomic_DNA"/>
</dbReference>
<feature type="compositionally biased region" description="Acidic residues" evidence="1">
    <location>
        <begin position="93"/>
        <end position="108"/>
    </location>
</feature>
<evidence type="ECO:0000313" key="2">
    <source>
        <dbReference type="EMBL" id="PIT87420.1"/>
    </source>
</evidence>
<gene>
    <name evidence="2" type="ORF">COU31_03070</name>
</gene>
<comment type="caution">
    <text evidence="2">The sequence shown here is derived from an EMBL/GenBank/DDBJ whole genome shotgun (WGS) entry which is preliminary data.</text>
</comment>
<evidence type="ECO:0000313" key="3">
    <source>
        <dbReference type="Proteomes" id="UP000231183"/>
    </source>
</evidence>
<sequence length="108" mass="12447">METQKGAEAIRSEEELTAEIEAKLNNEKLTHEEALHYFEVAHDNHFFNLKEKVGEILATNFKEEDDRLAEKNKEPLVKFLDKQTKKLSVDSENIGEDESDDQIEEKAA</sequence>
<accession>A0A2M6W3V6</accession>
<protein>
    <submittedName>
        <fullName evidence="2">Uncharacterized protein</fullName>
    </submittedName>
</protein>
<reference evidence="3" key="1">
    <citation type="submission" date="2017-09" db="EMBL/GenBank/DDBJ databases">
        <title>Depth-based differentiation of microbial function through sediment-hosted aquifers and enrichment of novel symbionts in the deep terrestrial subsurface.</title>
        <authorList>
            <person name="Probst A.J."/>
            <person name="Ladd B."/>
            <person name="Jarett J.K."/>
            <person name="Geller-Mcgrath D.E."/>
            <person name="Sieber C.M.K."/>
            <person name="Emerson J.B."/>
            <person name="Anantharaman K."/>
            <person name="Thomas B.C."/>
            <person name="Malmstrom R."/>
            <person name="Stieglmeier M."/>
            <person name="Klingl A."/>
            <person name="Woyke T."/>
            <person name="Ryan C.M."/>
            <person name="Banfield J.F."/>
        </authorList>
    </citation>
    <scope>NUCLEOTIDE SEQUENCE [LARGE SCALE GENOMIC DNA]</scope>
</reference>
<proteinExistence type="predicted"/>
<dbReference type="AlphaFoldDB" id="A0A2M6W3V6"/>
<name>A0A2M6W3V6_9BACT</name>